<evidence type="ECO:0000256" key="2">
    <source>
        <dbReference type="SAM" id="MobiDB-lite"/>
    </source>
</evidence>
<accession>A0A0D2NF45</accession>
<protein>
    <recommendedName>
        <fullName evidence="3">COP9 signalosome complex subunit 3 N-terminal helical repeats domain-containing protein</fullName>
    </recommendedName>
</protein>
<feature type="domain" description="COP9 signalosome complex subunit 3 N-terminal helical repeats" evidence="3">
    <location>
        <begin position="88"/>
        <end position="255"/>
    </location>
</feature>
<organism evidence="4 5">
    <name type="scientific">Hypholoma sublateritium (strain FD-334 SS-4)</name>
    <dbReference type="NCBI Taxonomy" id="945553"/>
    <lineage>
        <taxon>Eukaryota</taxon>
        <taxon>Fungi</taxon>
        <taxon>Dikarya</taxon>
        <taxon>Basidiomycota</taxon>
        <taxon>Agaricomycotina</taxon>
        <taxon>Agaricomycetes</taxon>
        <taxon>Agaricomycetidae</taxon>
        <taxon>Agaricales</taxon>
        <taxon>Agaricineae</taxon>
        <taxon>Strophariaceae</taxon>
        <taxon>Hypholoma</taxon>
    </lineage>
</organism>
<reference evidence="5" key="1">
    <citation type="submission" date="2014-04" db="EMBL/GenBank/DDBJ databases">
        <title>Evolutionary Origins and Diversification of the Mycorrhizal Mutualists.</title>
        <authorList>
            <consortium name="DOE Joint Genome Institute"/>
            <consortium name="Mycorrhizal Genomics Consortium"/>
            <person name="Kohler A."/>
            <person name="Kuo A."/>
            <person name="Nagy L.G."/>
            <person name="Floudas D."/>
            <person name="Copeland A."/>
            <person name="Barry K.W."/>
            <person name="Cichocki N."/>
            <person name="Veneault-Fourrey C."/>
            <person name="LaButti K."/>
            <person name="Lindquist E.A."/>
            <person name="Lipzen A."/>
            <person name="Lundell T."/>
            <person name="Morin E."/>
            <person name="Murat C."/>
            <person name="Riley R."/>
            <person name="Ohm R."/>
            <person name="Sun H."/>
            <person name="Tunlid A."/>
            <person name="Henrissat B."/>
            <person name="Grigoriev I.V."/>
            <person name="Hibbett D.S."/>
            <person name="Martin F."/>
        </authorList>
    </citation>
    <scope>NUCLEOTIDE SEQUENCE [LARGE SCALE GENOMIC DNA]</scope>
    <source>
        <strain evidence="5">FD-334 SS-4</strain>
    </source>
</reference>
<dbReference type="PANTHER" id="PTHR10758">
    <property type="entry name" value="26S PROTEASOME NON-ATPASE REGULATORY SUBUNIT 3/COP9 SIGNALOSOME COMPLEX SUBUNIT 3"/>
    <property type="match status" value="1"/>
</dbReference>
<dbReference type="AlphaFoldDB" id="A0A0D2NF45"/>
<dbReference type="PANTHER" id="PTHR10758:SF1">
    <property type="entry name" value="COP9 SIGNALOSOME COMPLEX SUBUNIT 3"/>
    <property type="match status" value="1"/>
</dbReference>
<dbReference type="InterPro" id="IPR050756">
    <property type="entry name" value="CSN3"/>
</dbReference>
<evidence type="ECO:0000256" key="1">
    <source>
        <dbReference type="ARBA" id="ARBA00022490"/>
    </source>
</evidence>
<dbReference type="Proteomes" id="UP000054270">
    <property type="component" value="Unassembled WGS sequence"/>
</dbReference>
<dbReference type="EMBL" id="KN817649">
    <property type="protein sequence ID" value="KJA15276.1"/>
    <property type="molecule type" value="Genomic_DNA"/>
</dbReference>
<sequence length="516" mass="53004">MSLPPPLSSAPPGPSQSHTQGYGQGHGQLPPPPHIDGLLAQIVSAPTLAALNTLLKGLSRDGAAAGGGGEAQLLGFFSDGRDPLDGGVLDVRVHGLGVLYILAARLSASFAQTPPPPWSTITEFCRFVDPKHAALAPERVTRIAKGIYRLAQTLGNLSLAVPPLYDLVTRLPPSAAHLTPIHPVFMLACLASRQLTPALAVLAHPLTDADTTLNPDLAYTDALAYHYTAGVALAALHRWPAAASALEIAVCTPCSGAGASGLGMALGLGGGMGGGMGGGGGALGMGGGHAATLTPTGAGTPAALQLEALKKLTLVQLIGTGAARALPRYAHPLLARLMRGGAYAALAAAYPDPARLKEVVEREQGVFERDRNLGLVKVALDRAPRWVLRKLTDTYATLHLADVARAAGLDGEDAARGLVLGMIESNEITAHISASGTVSFADPPPQYTRAQVDAALRAAQTQGALLALVDQEVGRGREFLSKAVKTSDSTWAPSADEEIFAGLGGGGGMWEETIYS</sequence>
<name>A0A0D2NF45_HYPSF</name>
<dbReference type="OrthoDB" id="29061at2759"/>
<feature type="region of interest" description="Disordered" evidence="2">
    <location>
        <begin position="1"/>
        <end position="36"/>
    </location>
</feature>
<evidence type="ECO:0000313" key="5">
    <source>
        <dbReference type="Proteomes" id="UP000054270"/>
    </source>
</evidence>
<feature type="compositionally biased region" description="Pro residues" evidence="2">
    <location>
        <begin position="1"/>
        <end position="14"/>
    </location>
</feature>
<dbReference type="Pfam" id="PF22788">
    <property type="entry name" value="COP9_hel_rpt"/>
    <property type="match status" value="1"/>
</dbReference>
<keyword evidence="5" id="KW-1185">Reference proteome</keyword>
<dbReference type="OMA" id="NHYHDLV"/>
<proteinExistence type="predicted"/>
<evidence type="ECO:0000313" key="4">
    <source>
        <dbReference type="EMBL" id="KJA15276.1"/>
    </source>
</evidence>
<dbReference type="InterPro" id="IPR055089">
    <property type="entry name" value="COP9_N"/>
</dbReference>
<dbReference type="GO" id="GO:0006511">
    <property type="term" value="P:ubiquitin-dependent protein catabolic process"/>
    <property type="evidence" value="ECO:0007669"/>
    <property type="project" value="TreeGrafter"/>
</dbReference>
<dbReference type="STRING" id="945553.A0A0D2NF45"/>
<evidence type="ECO:0000259" key="3">
    <source>
        <dbReference type="Pfam" id="PF22788"/>
    </source>
</evidence>
<dbReference type="GO" id="GO:0008180">
    <property type="term" value="C:COP9 signalosome"/>
    <property type="evidence" value="ECO:0007669"/>
    <property type="project" value="TreeGrafter"/>
</dbReference>
<gene>
    <name evidence="4" type="ORF">HYPSUDRAFT_48494</name>
</gene>
<keyword evidence="1" id="KW-0963">Cytoplasm</keyword>